<keyword evidence="2" id="KW-1185">Reference proteome</keyword>
<dbReference type="RefSeq" id="WP_097321781.1">
    <property type="nucleotide sequence ID" value="NZ_OBDY01000008.1"/>
</dbReference>
<dbReference type="SUPFAM" id="SSF141571">
    <property type="entry name" value="Pentapeptide repeat-like"/>
    <property type="match status" value="1"/>
</dbReference>
<evidence type="ECO:0000313" key="2">
    <source>
        <dbReference type="Proteomes" id="UP000219612"/>
    </source>
</evidence>
<name>A0A285IJ42_9ACTN</name>
<protein>
    <submittedName>
        <fullName evidence="1">Pentapeptide repeat-containing protein</fullName>
    </submittedName>
</protein>
<proteinExistence type="predicted"/>
<organism evidence="1 2">
    <name type="scientific">Paractinoplanes atraurantiacus</name>
    <dbReference type="NCBI Taxonomy" id="1036182"/>
    <lineage>
        <taxon>Bacteria</taxon>
        <taxon>Bacillati</taxon>
        <taxon>Actinomycetota</taxon>
        <taxon>Actinomycetes</taxon>
        <taxon>Micromonosporales</taxon>
        <taxon>Micromonosporaceae</taxon>
        <taxon>Paractinoplanes</taxon>
    </lineage>
</organism>
<dbReference type="Proteomes" id="UP000219612">
    <property type="component" value="Unassembled WGS sequence"/>
</dbReference>
<evidence type="ECO:0000313" key="1">
    <source>
        <dbReference type="EMBL" id="SNY47974.1"/>
    </source>
</evidence>
<accession>A0A285IJ42</accession>
<gene>
    <name evidence="1" type="ORF">SAMN05421748_108257</name>
</gene>
<dbReference type="EMBL" id="OBDY01000008">
    <property type="protein sequence ID" value="SNY47974.1"/>
    <property type="molecule type" value="Genomic_DNA"/>
</dbReference>
<dbReference type="OrthoDB" id="2579959at2"/>
<reference evidence="1 2" key="1">
    <citation type="submission" date="2017-09" db="EMBL/GenBank/DDBJ databases">
        <authorList>
            <person name="Ehlers B."/>
            <person name="Leendertz F.H."/>
        </authorList>
    </citation>
    <scope>NUCLEOTIDE SEQUENCE [LARGE SCALE GENOMIC DNA]</scope>
    <source>
        <strain evidence="1 2">CGMCC 4.6857</strain>
    </source>
</reference>
<dbReference type="Gene3D" id="2.160.20.80">
    <property type="entry name" value="E3 ubiquitin-protein ligase SopA"/>
    <property type="match status" value="1"/>
</dbReference>
<sequence length="220" mass="24520">MTYEDICFERCSFDGADLSRTVVLGGAVTDSTMVRTVLRDVLVAGARWERVDLTGAKLPHFAAERTLFRDVTFPALSRVEFTGCTFEGCRFTGRLRDVRFLGRVHPSVLRNVTFLSDDFKYAEFDGTEFDGVRFPEGDALIVVPRAFRAVAELAGRLSTERRDEVGRALRRFLSEQSLRPGLSDTAGWVAGRRDFESEELAGFAARMIGAAWEQVSSSSL</sequence>
<dbReference type="AlphaFoldDB" id="A0A285IJ42"/>